<dbReference type="GO" id="GO:0045780">
    <property type="term" value="P:positive regulation of bone resorption"/>
    <property type="evidence" value="ECO:0007669"/>
    <property type="project" value="TreeGrafter"/>
</dbReference>
<keyword evidence="3" id="KW-0732">Signal</keyword>
<dbReference type="GO" id="GO:0005031">
    <property type="term" value="F:tumor necrosis factor receptor activity"/>
    <property type="evidence" value="ECO:0007669"/>
    <property type="project" value="TreeGrafter"/>
</dbReference>
<dbReference type="SUPFAM" id="SSF57586">
    <property type="entry name" value="TNF receptor-like"/>
    <property type="match status" value="2"/>
</dbReference>
<dbReference type="GO" id="GO:0070555">
    <property type="term" value="P:response to interleukin-1"/>
    <property type="evidence" value="ECO:0007669"/>
    <property type="project" value="TreeGrafter"/>
</dbReference>
<dbReference type="Gene3D" id="2.10.50.10">
    <property type="entry name" value="Tumor Necrosis Factor Receptor, subunit A, domain 2"/>
    <property type="match status" value="2"/>
</dbReference>
<dbReference type="EMBL" id="BFAA01000976">
    <property type="protein sequence ID" value="GCB74450.1"/>
    <property type="molecule type" value="Genomic_DNA"/>
</dbReference>
<feature type="domain" description="TNFR-Cys" evidence="4">
    <location>
        <begin position="24"/>
        <end position="58"/>
    </location>
</feature>
<evidence type="ECO:0000256" key="1">
    <source>
        <dbReference type="SAM" id="MobiDB-lite"/>
    </source>
</evidence>
<feature type="compositionally biased region" description="Basic and acidic residues" evidence="1">
    <location>
        <begin position="273"/>
        <end position="282"/>
    </location>
</feature>
<comment type="caution">
    <text evidence="5">The sequence shown here is derived from an EMBL/GenBank/DDBJ whole genome shotgun (WGS) entry which is preliminary data.</text>
</comment>
<dbReference type="OrthoDB" id="9932129at2759"/>
<gene>
    <name evidence="5" type="ORF">scyTo_0003540</name>
</gene>
<keyword evidence="6" id="KW-1185">Reference proteome</keyword>
<evidence type="ECO:0000259" key="4">
    <source>
        <dbReference type="PROSITE" id="PS00652"/>
    </source>
</evidence>
<accession>A0A401PMT1</accession>
<dbReference type="AlphaFoldDB" id="A0A401PMT1"/>
<dbReference type="PROSITE" id="PS00652">
    <property type="entry name" value="TNFR_NGFR_1"/>
    <property type="match status" value="1"/>
</dbReference>
<dbReference type="OMA" id="RESTCHQ"/>
<dbReference type="PANTHER" id="PTHR47134:SF1">
    <property type="entry name" value="TUMOR NECROSIS FACTOR RECEPTOR SUPERFAMILY MEMBER 11A"/>
    <property type="match status" value="1"/>
</dbReference>
<feature type="region of interest" description="Disordered" evidence="1">
    <location>
        <begin position="254"/>
        <end position="310"/>
    </location>
</feature>
<protein>
    <recommendedName>
        <fullName evidence="4">TNFR-Cys domain-containing protein</fullName>
    </recommendedName>
</protein>
<feature type="signal peptide" evidence="3">
    <location>
        <begin position="1"/>
        <end position="18"/>
    </location>
</feature>
<dbReference type="GO" id="GO:0009897">
    <property type="term" value="C:external side of plasma membrane"/>
    <property type="evidence" value="ECO:0007669"/>
    <property type="project" value="TreeGrafter"/>
</dbReference>
<feature type="transmembrane region" description="Helical" evidence="2">
    <location>
        <begin position="196"/>
        <end position="216"/>
    </location>
</feature>
<keyword evidence="2" id="KW-0472">Membrane</keyword>
<name>A0A401PMT1_SCYTO</name>
<dbReference type="PANTHER" id="PTHR47134">
    <property type="entry name" value="TUMOR NECROSIS FACTOR RECEPTOR SUPERFAMILY MEMBER 11A"/>
    <property type="match status" value="1"/>
</dbReference>
<dbReference type="GO" id="GO:0072674">
    <property type="term" value="P:multinuclear osteoclast differentiation"/>
    <property type="evidence" value="ECO:0007669"/>
    <property type="project" value="TreeGrafter"/>
</dbReference>
<dbReference type="Proteomes" id="UP000288216">
    <property type="component" value="Unassembled WGS sequence"/>
</dbReference>
<evidence type="ECO:0000313" key="6">
    <source>
        <dbReference type="Proteomes" id="UP000288216"/>
    </source>
</evidence>
<feature type="chain" id="PRO_5019370405" description="TNFR-Cys domain-containing protein" evidence="3">
    <location>
        <begin position="19"/>
        <end position="310"/>
    </location>
</feature>
<organism evidence="5 6">
    <name type="scientific">Scyliorhinus torazame</name>
    <name type="common">Cloudy catshark</name>
    <name type="synonym">Catulus torazame</name>
    <dbReference type="NCBI Taxonomy" id="75743"/>
    <lineage>
        <taxon>Eukaryota</taxon>
        <taxon>Metazoa</taxon>
        <taxon>Chordata</taxon>
        <taxon>Craniata</taxon>
        <taxon>Vertebrata</taxon>
        <taxon>Chondrichthyes</taxon>
        <taxon>Elasmobranchii</taxon>
        <taxon>Galeomorphii</taxon>
        <taxon>Galeoidea</taxon>
        <taxon>Carcharhiniformes</taxon>
        <taxon>Scyliorhinidae</taxon>
        <taxon>Scyliorhinus</taxon>
    </lineage>
</organism>
<dbReference type="InterPro" id="IPR053075">
    <property type="entry name" value="TNFRSF11A"/>
</dbReference>
<dbReference type="SMART" id="SM00208">
    <property type="entry name" value="TNFR"/>
    <property type="match status" value="4"/>
</dbReference>
<sequence>MDSLSFILLSCVIPLYLCDVPSNCDNNTQYFKADQCCYKCGPGSFMQAECKGSVNSHCIPCLSGFYQPLWTREDHCRKHSACDSAGGFEVIEAGNQLKDVECLCGHGMHCPNKDCEVCDPDKSCTPGQGVIIPGDRKNQATVCEDCKFGFYSNVTSLTEPCRKWTNCASLGLIEGNPGTSVNDVRCSVPLQNNESYKAAVICLALLLIIIIVLFICSRLGYLDQAWNLLQGQINRWRGQKEKDQERVAQETQLVGVPEMEQGGDNSVQTGIQEEGKDSHSPEEEGATQHGTSKDCYITGQGANGLQEGNA</sequence>
<proteinExistence type="predicted"/>
<evidence type="ECO:0000256" key="3">
    <source>
        <dbReference type="SAM" id="SignalP"/>
    </source>
</evidence>
<keyword evidence="2" id="KW-0812">Transmembrane</keyword>
<dbReference type="GO" id="GO:0001503">
    <property type="term" value="P:ossification"/>
    <property type="evidence" value="ECO:0007669"/>
    <property type="project" value="TreeGrafter"/>
</dbReference>
<dbReference type="GO" id="GO:0019955">
    <property type="term" value="F:cytokine binding"/>
    <property type="evidence" value="ECO:0007669"/>
    <property type="project" value="TreeGrafter"/>
</dbReference>
<reference evidence="5 6" key="1">
    <citation type="journal article" date="2018" name="Nat. Ecol. Evol.">
        <title>Shark genomes provide insights into elasmobranch evolution and the origin of vertebrates.</title>
        <authorList>
            <person name="Hara Y"/>
            <person name="Yamaguchi K"/>
            <person name="Onimaru K"/>
            <person name="Kadota M"/>
            <person name="Koyanagi M"/>
            <person name="Keeley SD"/>
            <person name="Tatsumi K"/>
            <person name="Tanaka K"/>
            <person name="Motone F"/>
            <person name="Kageyama Y"/>
            <person name="Nozu R"/>
            <person name="Adachi N"/>
            <person name="Nishimura O"/>
            <person name="Nakagawa R"/>
            <person name="Tanegashima C"/>
            <person name="Kiyatake I"/>
            <person name="Matsumoto R"/>
            <person name="Murakumo K"/>
            <person name="Nishida K"/>
            <person name="Terakita A"/>
            <person name="Kuratani S"/>
            <person name="Sato K"/>
            <person name="Hyodo S Kuraku.S."/>
        </authorList>
    </citation>
    <scope>NUCLEOTIDE SEQUENCE [LARGE SCALE GENOMIC DNA]</scope>
</reference>
<evidence type="ECO:0000313" key="5">
    <source>
        <dbReference type="EMBL" id="GCB74450.1"/>
    </source>
</evidence>
<evidence type="ECO:0000256" key="2">
    <source>
        <dbReference type="SAM" id="Phobius"/>
    </source>
</evidence>
<dbReference type="InterPro" id="IPR001368">
    <property type="entry name" value="TNFR/NGFR_Cys_rich_reg"/>
</dbReference>
<dbReference type="STRING" id="75743.A0A401PMT1"/>
<keyword evidence="2" id="KW-1133">Transmembrane helix</keyword>